<comment type="similarity">
    <text evidence="1">Belongs to the ATP-dependent AMP-binding enzyme family.</text>
</comment>
<dbReference type="RefSeq" id="WP_240984759.1">
    <property type="nucleotide sequence ID" value="NZ_CDGJ01000082.1"/>
</dbReference>
<sequence length="560" mass="63009">MVDVSDYSEQRPWLQHYDQEVEETLAYPEATLNDLFEQGVSQNSQKTALVFFGKCLTYAELLEYIRRLAGSLQERGIVRGDRVALLLPNCPQFVMSYYALLRLGATVVPINPLSTEPELLHIMRDGQVKAAISLDLWVERLENVRAVCREAGEGWLKDTYYTSLREFLPFSLQILYLLRQKMAPESKQRLAQAGRFSDLLHKEEILSERSQVDVHHEVAVLIYTGGTTGKPKGVMLSHYALVANARQCSSWAGMTSEDSILTVLPIFHGFGMSVCMNAPLLAGAAALLVPRFTVEDILKAIHRFRPTLFAGVPTMYVALINHRQLARYDLASLRGCFVGAAPLAPEVKRRFEELTGSRLMEGYGLTEAVTALCANPYRGVNKTGSIGIPFPDVVIQIRDLETGERELSPGETGELVIQAPELMLGYHRRPQETAGVLRDGWLFTGDLGYRDEEGYFYIVDRKKDMIITGGFNVYPREVEDVLYEHPAVREVSVIGVADAYKGEKVKAFIVFREGAQASQEEILSFCRQHLLPYKVPKEIEFRQELPKTAIGKILKRALRE</sequence>
<feature type="domain" description="AMP-dependent synthetase/ligase" evidence="3">
    <location>
        <begin position="36"/>
        <end position="427"/>
    </location>
</feature>
<keyword evidence="2 6" id="KW-0436">Ligase</keyword>
<dbReference type="Pfam" id="PF13193">
    <property type="entry name" value="AMP-binding_C"/>
    <property type="match status" value="1"/>
</dbReference>
<dbReference type="Proteomes" id="UP001071230">
    <property type="component" value="Unassembled WGS sequence"/>
</dbReference>
<gene>
    <name evidence="5" type="ORF">DEACI_1854</name>
    <name evidence="6" type="ORF">DEACI_2997</name>
</gene>
<dbReference type="InterPro" id="IPR042099">
    <property type="entry name" value="ANL_N_sf"/>
</dbReference>
<proteinExistence type="inferred from homology"/>
<keyword evidence="7" id="KW-1185">Reference proteome</keyword>
<dbReference type="PANTHER" id="PTHR43767:SF1">
    <property type="entry name" value="NONRIBOSOMAL PEPTIDE SYNTHASE PES1 (EUROFUNG)-RELATED"/>
    <property type="match status" value="1"/>
</dbReference>
<evidence type="ECO:0000256" key="1">
    <source>
        <dbReference type="ARBA" id="ARBA00006432"/>
    </source>
</evidence>
<evidence type="ECO:0000313" key="7">
    <source>
        <dbReference type="Proteomes" id="UP001071230"/>
    </source>
</evidence>
<dbReference type="InterPro" id="IPR050237">
    <property type="entry name" value="ATP-dep_AMP-bd_enzyme"/>
</dbReference>
<evidence type="ECO:0000259" key="3">
    <source>
        <dbReference type="Pfam" id="PF00501"/>
    </source>
</evidence>
<accession>A0A8S0WXY8</accession>
<dbReference type="Pfam" id="PF00501">
    <property type="entry name" value="AMP-binding"/>
    <property type="match status" value="1"/>
</dbReference>
<reference evidence="5" key="2">
    <citation type="submission" date="2020-01" db="EMBL/GenBank/DDBJ databases">
        <authorList>
            <person name="Hornung B."/>
        </authorList>
    </citation>
    <scope>NUCLEOTIDE SEQUENCE</scope>
    <source>
        <strain evidence="5">PacBioINE</strain>
    </source>
</reference>
<dbReference type="InterPro" id="IPR025110">
    <property type="entry name" value="AMP-bd_C"/>
</dbReference>
<organism evidence="5">
    <name type="scientific">Acididesulfobacillus acetoxydans</name>
    <dbReference type="NCBI Taxonomy" id="1561005"/>
    <lineage>
        <taxon>Bacteria</taxon>
        <taxon>Bacillati</taxon>
        <taxon>Bacillota</taxon>
        <taxon>Clostridia</taxon>
        <taxon>Eubacteriales</taxon>
        <taxon>Peptococcaceae</taxon>
        <taxon>Acididesulfobacillus</taxon>
    </lineage>
</organism>
<evidence type="ECO:0000313" key="6">
    <source>
        <dbReference type="EMBL" id="CEJ08520.1"/>
    </source>
</evidence>
<feature type="domain" description="AMP-binding enzyme C-terminal" evidence="4">
    <location>
        <begin position="477"/>
        <end position="552"/>
    </location>
</feature>
<dbReference type="KEGG" id="aacx:DEACI_1854"/>
<dbReference type="EMBL" id="LR746496">
    <property type="protein sequence ID" value="CAA7601201.1"/>
    <property type="molecule type" value="Genomic_DNA"/>
</dbReference>
<reference evidence="6" key="1">
    <citation type="submission" date="2014-11" db="EMBL/GenBank/DDBJ databases">
        <authorList>
            <person name="Hornung B.V."/>
        </authorList>
    </citation>
    <scope>NUCLEOTIDE SEQUENCE</scope>
    <source>
        <strain evidence="6">INE</strain>
    </source>
</reference>
<dbReference type="CDD" id="cd05936">
    <property type="entry name" value="FC-FACS_FadD_like"/>
    <property type="match status" value="1"/>
</dbReference>
<dbReference type="GO" id="GO:0016878">
    <property type="term" value="F:acid-thiol ligase activity"/>
    <property type="evidence" value="ECO:0007669"/>
    <property type="project" value="UniProtKB-ARBA"/>
</dbReference>
<evidence type="ECO:0000313" key="5">
    <source>
        <dbReference type="EMBL" id="CAA7601201.1"/>
    </source>
</evidence>
<name>A0A8S0WXY8_9FIRM</name>
<dbReference type="Proteomes" id="UP000836597">
    <property type="component" value="Chromosome"/>
</dbReference>
<dbReference type="Gene3D" id="3.40.50.12780">
    <property type="entry name" value="N-terminal domain of ligase-like"/>
    <property type="match status" value="1"/>
</dbReference>
<dbReference type="EMBL" id="CDGJ01000082">
    <property type="protein sequence ID" value="CEJ08520.1"/>
    <property type="molecule type" value="Genomic_DNA"/>
</dbReference>
<dbReference type="FunFam" id="3.30.300.30:FF:000008">
    <property type="entry name" value="2,3-dihydroxybenzoate-AMP ligase"/>
    <property type="match status" value="1"/>
</dbReference>
<dbReference type="Gene3D" id="3.30.300.30">
    <property type="match status" value="1"/>
</dbReference>
<evidence type="ECO:0000259" key="4">
    <source>
        <dbReference type="Pfam" id="PF13193"/>
    </source>
</evidence>
<dbReference type="InterPro" id="IPR020845">
    <property type="entry name" value="AMP-binding_CS"/>
</dbReference>
<dbReference type="InterPro" id="IPR045851">
    <property type="entry name" value="AMP-bd_C_sf"/>
</dbReference>
<protein>
    <submittedName>
        <fullName evidence="5">AMP-dependent synthetase/ligase</fullName>
    </submittedName>
    <submittedName>
        <fullName evidence="6">Long-chain-fatty-acid--CoA ligase</fullName>
    </submittedName>
</protein>
<dbReference type="PROSITE" id="PS00455">
    <property type="entry name" value="AMP_BINDING"/>
    <property type="match status" value="1"/>
</dbReference>
<dbReference type="InterPro" id="IPR000873">
    <property type="entry name" value="AMP-dep_synth/lig_dom"/>
</dbReference>
<dbReference type="AlphaFoldDB" id="A0A8S0WXY8"/>
<dbReference type="PANTHER" id="PTHR43767">
    <property type="entry name" value="LONG-CHAIN-FATTY-ACID--COA LIGASE"/>
    <property type="match status" value="1"/>
</dbReference>
<evidence type="ECO:0000256" key="2">
    <source>
        <dbReference type="ARBA" id="ARBA00022598"/>
    </source>
</evidence>
<dbReference type="SUPFAM" id="SSF56801">
    <property type="entry name" value="Acetyl-CoA synthetase-like"/>
    <property type="match status" value="1"/>
</dbReference>